<dbReference type="PRINTS" id="PR00793">
    <property type="entry name" value="PROAMNOPTASE"/>
</dbReference>
<evidence type="ECO:0000259" key="11">
    <source>
        <dbReference type="Pfam" id="PF00561"/>
    </source>
</evidence>
<evidence type="ECO:0000256" key="2">
    <source>
        <dbReference type="ARBA" id="ARBA00004496"/>
    </source>
</evidence>
<keyword evidence="7 8" id="KW-0378">Hydrolase</keyword>
<dbReference type="PANTHER" id="PTHR43722:SF1">
    <property type="entry name" value="PROLINE IMINOPEPTIDASE"/>
    <property type="match status" value="1"/>
</dbReference>
<dbReference type="InterPro" id="IPR000073">
    <property type="entry name" value="AB_hydrolase_1"/>
</dbReference>
<dbReference type="GO" id="GO:0004177">
    <property type="term" value="F:aminopeptidase activity"/>
    <property type="evidence" value="ECO:0007669"/>
    <property type="project" value="UniProtKB-UniRule"/>
</dbReference>
<dbReference type="InterPro" id="IPR005944">
    <property type="entry name" value="Pro_iminopeptidase"/>
</dbReference>
<dbReference type="InterPro" id="IPR002410">
    <property type="entry name" value="Peptidase_S33"/>
</dbReference>
<dbReference type="GO" id="GO:0006508">
    <property type="term" value="P:proteolysis"/>
    <property type="evidence" value="ECO:0007669"/>
    <property type="project" value="UniProtKB-KW"/>
</dbReference>
<feature type="domain" description="AB hydrolase-1" evidence="11">
    <location>
        <begin position="43"/>
        <end position="303"/>
    </location>
</feature>
<sequence>MQQTQQVFRQIYKYCEPFRTGNLKVSQVHTIYWEISGNPEGLPVVILHGGPGGGSLPFYRGFFDPQIYKIVQFDQRGSGKSTPFACLEENTTWHLVEDIEKLREHLEIKKWHTVFGGSWGSTLSLAYAQTHPDNVGHLIIRGVFMVRRKEIEFFYQEGSDWIFPDFHEEFKNLLPEVEKGHILHNYYRRLTGNNEEEKLKFAKAWTKWEMATSKLLVDQENIKKGENDLFAIAFARIETHYFVHGAFFKSENHILDNCDKIQHIPTVIVQGRYDVVCPAKSAWELHKKLPNSQLNIIPDAGHSCSEKGIINALVEATDQFKNNKI</sequence>
<dbReference type="Pfam" id="PF00561">
    <property type="entry name" value="Abhydrolase_1"/>
    <property type="match status" value="1"/>
</dbReference>
<protein>
    <recommendedName>
        <fullName evidence="8 10">Proline iminopeptidase</fullName>
        <shortName evidence="8">PIP</shortName>
        <ecNumber evidence="8 10">3.4.11.5</ecNumber>
    </recommendedName>
    <alternativeName>
        <fullName evidence="8">Prolyl aminopeptidase</fullName>
    </alternativeName>
</protein>
<dbReference type="GeneID" id="14908874"/>
<evidence type="ECO:0000313" key="13">
    <source>
        <dbReference type="Proteomes" id="UP000008983"/>
    </source>
</evidence>
<gene>
    <name evidence="12" type="ORF">IMG5_073270</name>
</gene>
<reference evidence="12 13" key="1">
    <citation type="submission" date="2011-07" db="EMBL/GenBank/DDBJ databases">
        <authorList>
            <person name="Coyne R."/>
            <person name="Brami D."/>
            <person name="Johnson J."/>
            <person name="Hostetler J."/>
            <person name="Hannick L."/>
            <person name="Clark T."/>
            <person name="Cassidy-Hanley D."/>
            <person name="Inman J."/>
        </authorList>
    </citation>
    <scope>NUCLEOTIDE SEQUENCE [LARGE SCALE GENOMIC DNA]</scope>
    <source>
        <strain evidence="12 13">G5</strain>
    </source>
</reference>
<keyword evidence="13" id="KW-1185">Reference proteome</keyword>
<evidence type="ECO:0000256" key="10">
    <source>
        <dbReference type="RuleBase" id="RU003421"/>
    </source>
</evidence>
<evidence type="ECO:0000256" key="6">
    <source>
        <dbReference type="ARBA" id="ARBA00022670"/>
    </source>
</evidence>
<dbReference type="AlphaFoldDB" id="G0QPZ6"/>
<evidence type="ECO:0000256" key="3">
    <source>
        <dbReference type="ARBA" id="ARBA00010088"/>
    </source>
</evidence>
<keyword evidence="5 8" id="KW-0963">Cytoplasm</keyword>
<evidence type="ECO:0000313" key="12">
    <source>
        <dbReference type="EMBL" id="EGR32711.1"/>
    </source>
</evidence>
<comment type="similarity">
    <text evidence="3 8 10">Belongs to the peptidase S33 family.</text>
</comment>
<dbReference type="GO" id="GO:0005737">
    <property type="term" value="C:cytoplasm"/>
    <property type="evidence" value="ECO:0007669"/>
    <property type="project" value="UniProtKB-SubCell"/>
</dbReference>
<evidence type="ECO:0000256" key="9">
    <source>
        <dbReference type="PIRSR" id="PIRSR006431-1"/>
    </source>
</evidence>
<dbReference type="MEROPS" id="S33.001"/>
<dbReference type="SUPFAM" id="SSF53474">
    <property type="entry name" value="alpha/beta-Hydrolases"/>
    <property type="match status" value="1"/>
</dbReference>
<evidence type="ECO:0000256" key="8">
    <source>
        <dbReference type="PIRNR" id="PIRNR006431"/>
    </source>
</evidence>
<dbReference type="InterPro" id="IPR029058">
    <property type="entry name" value="AB_hydrolase_fold"/>
</dbReference>
<dbReference type="PANTHER" id="PTHR43722">
    <property type="entry name" value="PROLINE IMINOPEPTIDASE"/>
    <property type="match status" value="1"/>
</dbReference>
<feature type="active site" description="Proton donor" evidence="9">
    <location>
        <position position="302"/>
    </location>
</feature>
<feature type="active site" description="Nucleophile" evidence="9">
    <location>
        <position position="118"/>
    </location>
</feature>
<dbReference type="RefSeq" id="XP_004036697.1">
    <property type="nucleotide sequence ID" value="XM_004036649.1"/>
</dbReference>
<feature type="active site" evidence="9">
    <location>
        <position position="274"/>
    </location>
</feature>
<evidence type="ECO:0000256" key="7">
    <source>
        <dbReference type="ARBA" id="ARBA00022801"/>
    </source>
</evidence>
<organism evidence="12 13">
    <name type="scientific">Ichthyophthirius multifiliis</name>
    <name type="common">White spot disease agent</name>
    <name type="synonym">Ich</name>
    <dbReference type="NCBI Taxonomy" id="5932"/>
    <lineage>
        <taxon>Eukaryota</taxon>
        <taxon>Sar</taxon>
        <taxon>Alveolata</taxon>
        <taxon>Ciliophora</taxon>
        <taxon>Intramacronucleata</taxon>
        <taxon>Oligohymenophorea</taxon>
        <taxon>Hymenostomatida</taxon>
        <taxon>Ophryoglenina</taxon>
        <taxon>Ichthyophthirius</taxon>
    </lineage>
</organism>
<dbReference type="NCBIfam" id="TIGR01249">
    <property type="entry name" value="pro_imino_pep_1"/>
    <property type="match status" value="1"/>
</dbReference>
<dbReference type="eggNOG" id="ENOG502QPPY">
    <property type="taxonomic scope" value="Eukaryota"/>
</dbReference>
<dbReference type="OMA" id="ELRWFYQ"/>
<comment type="catalytic activity">
    <reaction evidence="1 8 10">
        <text>Release of N-terminal proline from a peptide.</text>
        <dbReference type="EC" id="3.4.11.5"/>
    </reaction>
</comment>
<accession>G0QPZ6</accession>
<evidence type="ECO:0000256" key="1">
    <source>
        <dbReference type="ARBA" id="ARBA00001585"/>
    </source>
</evidence>
<comment type="subcellular location">
    <subcellularLocation>
        <location evidence="2 8">Cytoplasm</location>
    </subcellularLocation>
</comment>
<dbReference type="OrthoDB" id="10249433at2759"/>
<dbReference type="EMBL" id="GL983594">
    <property type="protein sequence ID" value="EGR32711.1"/>
    <property type="molecule type" value="Genomic_DNA"/>
</dbReference>
<dbReference type="PIRSF" id="PIRSF006431">
    <property type="entry name" value="Pept_S33"/>
    <property type="match status" value="1"/>
</dbReference>
<dbReference type="EC" id="3.4.11.5" evidence="8 10"/>
<evidence type="ECO:0000256" key="5">
    <source>
        <dbReference type="ARBA" id="ARBA00022490"/>
    </source>
</evidence>
<keyword evidence="4 8" id="KW-0031">Aminopeptidase</keyword>
<dbReference type="Proteomes" id="UP000008983">
    <property type="component" value="Unassembled WGS sequence"/>
</dbReference>
<keyword evidence="6 8" id="KW-0645">Protease</keyword>
<proteinExistence type="inferred from homology"/>
<dbReference type="InParanoid" id="G0QPZ6"/>
<dbReference type="Gene3D" id="3.40.50.1820">
    <property type="entry name" value="alpha/beta hydrolase"/>
    <property type="match status" value="1"/>
</dbReference>
<evidence type="ECO:0000256" key="4">
    <source>
        <dbReference type="ARBA" id="ARBA00022438"/>
    </source>
</evidence>
<name>G0QPZ6_ICHMU</name>
<dbReference type="STRING" id="857967.G0QPZ6"/>